<gene>
    <name evidence="2" type="ORF">Fcan01_18159</name>
</gene>
<proteinExistence type="predicted"/>
<dbReference type="Pfam" id="PF25273">
    <property type="entry name" value="DUF7869"/>
    <property type="match status" value="1"/>
</dbReference>
<name>A0A226DR43_FOLCA</name>
<accession>A0A226DR43</accession>
<protein>
    <recommendedName>
        <fullName evidence="1">DUF7869 domain-containing protein</fullName>
    </recommendedName>
</protein>
<dbReference type="PANTHER" id="PTHR10773:SF19">
    <property type="match status" value="1"/>
</dbReference>
<dbReference type="PANTHER" id="PTHR10773">
    <property type="entry name" value="DNA-DIRECTED RNA POLYMERASES I, II, AND III SUBUNIT RPABC2"/>
    <property type="match status" value="1"/>
</dbReference>
<dbReference type="InterPro" id="IPR057191">
    <property type="entry name" value="DUF7869"/>
</dbReference>
<evidence type="ECO:0000313" key="3">
    <source>
        <dbReference type="Proteomes" id="UP000198287"/>
    </source>
</evidence>
<reference evidence="2 3" key="1">
    <citation type="submission" date="2015-12" db="EMBL/GenBank/DDBJ databases">
        <title>The genome of Folsomia candida.</title>
        <authorList>
            <person name="Faddeeva A."/>
            <person name="Derks M.F."/>
            <person name="Anvar Y."/>
            <person name="Smit S."/>
            <person name="Van Straalen N."/>
            <person name="Roelofs D."/>
        </authorList>
    </citation>
    <scope>NUCLEOTIDE SEQUENCE [LARGE SCALE GENOMIC DNA]</scope>
    <source>
        <strain evidence="2 3">VU population</strain>
        <tissue evidence="2">Whole body</tissue>
    </source>
</reference>
<comment type="caution">
    <text evidence="2">The sequence shown here is derived from an EMBL/GenBank/DDBJ whole genome shotgun (WGS) entry which is preliminary data.</text>
</comment>
<feature type="domain" description="DUF7869" evidence="1">
    <location>
        <begin position="111"/>
        <end position="207"/>
    </location>
</feature>
<evidence type="ECO:0000259" key="1">
    <source>
        <dbReference type="Pfam" id="PF25273"/>
    </source>
</evidence>
<dbReference type="AlphaFoldDB" id="A0A226DR43"/>
<dbReference type="Proteomes" id="UP000198287">
    <property type="component" value="Unassembled WGS sequence"/>
</dbReference>
<organism evidence="2 3">
    <name type="scientific">Folsomia candida</name>
    <name type="common">Springtail</name>
    <dbReference type="NCBI Taxonomy" id="158441"/>
    <lineage>
        <taxon>Eukaryota</taxon>
        <taxon>Metazoa</taxon>
        <taxon>Ecdysozoa</taxon>
        <taxon>Arthropoda</taxon>
        <taxon>Hexapoda</taxon>
        <taxon>Collembola</taxon>
        <taxon>Entomobryomorpha</taxon>
        <taxon>Isotomoidea</taxon>
        <taxon>Isotomidae</taxon>
        <taxon>Proisotominae</taxon>
        <taxon>Folsomia</taxon>
    </lineage>
</organism>
<keyword evidence="3" id="KW-1185">Reference proteome</keyword>
<dbReference type="EMBL" id="LNIX01000014">
    <property type="protein sequence ID" value="OXA46676.1"/>
    <property type="molecule type" value="Genomic_DNA"/>
</dbReference>
<evidence type="ECO:0000313" key="2">
    <source>
        <dbReference type="EMBL" id="OXA46676.1"/>
    </source>
</evidence>
<sequence>MGIGLFLPKKDQCDTCCSYKAGHVSEVDYQNHLTKKNSARDEKTRDKCKAAAEECHVLTMDVEAVKVSPYLKASALYYKTKLMVHNFTTYDLKSNHAVCYWWDETEGDLSASSFASCLVNYINSYCGEDKFPVIVYSDGCTNQNRNAMMSTALLELGVSQKRVIMQKFLEKGHTQMECDSVHSAIEAQLKNKTINVPSDYVKICLKAGDPHVTHLRAIRYNPEGTISFKLDHATEEWKELPQKPKLVTNPEWPKLHADRLKITTRKYKDLQDLKHVTPAEHHEYYNNLLH</sequence>